<protein>
    <recommendedName>
        <fullName evidence="2">Mannitol-specific phosphotransferase enzyme IIA component</fullName>
    </recommendedName>
    <alternativeName>
        <fullName evidence="10">EIIA</fullName>
    </alternativeName>
    <alternativeName>
        <fullName evidence="11">EIII</fullName>
    </alternativeName>
    <alternativeName>
        <fullName evidence="9">PTS system mannitol-specific EIIA component</fullName>
    </alternativeName>
</protein>
<evidence type="ECO:0000256" key="1">
    <source>
        <dbReference type="ARBA" id="ARBA00002434"/>
    </source>
</evidence>
<evidence type="ECO:0000256" key="7">
    <source>
        <dbReference type="ARBA" id="ARBA00022683"/>
    </source>
</evidence>
<feature type="domain" description="PTS EIIA type-2" evidence="12">
    <location>
        <begin position="3"/>
        <end position="138"/>
    </location>
</feature>
<evidence type="ECO:0000256" key="5">
    <source>
        <dbReference type="ARBA" id="ARBA00022597"/>
    </source>
</evidence>
<keyword evidence="7" id="KW-0598">Phosphotransferase system</keyword>
<dbReference type="PANTHER" id="PTHR30181:SF2">
    <property type="entry name" value="PTS SYSTEM MANNITOL-SPECIFIC EIICBA COMPONENT"/>
    <property type="match status" value="1"/>
</dbReference>
<dbReference type="GO" id="GO:0016301">
    <property type="term" value="F:kinase activity"/>
    <property type="evidence" value="ECO:0007669"/>
    <property type="project" value="UniProtKB-KW"/>
</dbReference>
<dbReference type="GO" id="GO:0009401">
    <property type="term" value="P:phosphoenolpyruvate-dependent sugar phosphotransferase system"/>
    <property type="evidence" value="ECO:0007669"/>
    <property type="project" value="UniProtKB-KW"/>
</dbReference>
<accession>A0A3N0HWY3</accession>
<dbReference type="PANTHER" id="PTHR30181">
    <property type="entry name" value="MANNITOL PERMEASE IIC COMPONENT"/>
    <property type="match status" value="1"/>
</dbReference>
<evidence type="ECO:0000256" key="10">
    <source>
        <dbReference type="ARBA" id="ARBA00030956"/>
    </source>
</evidence>
<evidence type="ECO:0000313" key="14">
    <source>
        <dbReference type="Proteomes" id="UP000276568"/>
    </source>
</evidence>
<dbReference type="PROSITE" id="PS00372">
    <property type="entry name" value="PTS_EIIA_TYPE_2_HIS"/>
    <property type="match status" value="1"/>
</dbReference>
<dbReference type="OrthoDB" id="95460at2"/>
<name>A0A3N0HWY3_9FIRM</name>
<dbReference type="Pfam" id="PF00359">
    <property type="entry name" value="PTS_EIIA_2"/>
    <property type="match status" value="1"/>
</dbReference>
<keyword evidence="14" id="KW-1185">Reference proteome</keyword>
<dbReference type="InterPro" id="IPR016152">
    <property type="entry name" value="PTrfase/Anion_transptr"/>
</dbReference>
<evidence type="ECO:0000256" key="8">
    <source>
        <dbReference type="ARBA" id="ARBA00022777"/>
    </source>
</evidence>
<organism evidence="13 14">
    <name type="scientific">Absicoccus porci</name>
    <dbReference type="NCBI Taxonomy" id="2486576"/>
    <lineage>
        <taxon>Bacteria</taxon>
        <taxon>Bacillati</taxon>
        <taxon>Bacillota</taxon>
        <taxon>Erysipelotrichia</taxon>
        <taxon>Erysipelotrichales</taxon>
        <taxon>Erysipelotrichaceae</taxon>
        <taxon>Absicoccus</taxon>
    </lineage>
</organism>
<dbReference type="Gene3D" id="3.40.930.10">
    <property type="entry name" value="Mannitol-specific EII, Chain A"/>
    <property type="match status" value="1"/>
</dbReference>
<evidence type="ECO:0000256" key="3">
    <source>
        <dbReference type="ARBA" id="ARBA00022448"/>
    </source>
</evidence>
<gene>
    <name evidence="13" type="ORF">EDX97_09745</name>
</gene>
<evidence type="ECO:0000256" key="11">
    <source>
        <dbReference type="ARBA" id="ARBA00030962"/>
    </source>
</evidence>
<dbReference type="GO" id="GO:0005886">
    <property type="term" value="C:plasma membrane"/>
    <property type="evidence" value="ECO:0007669"/>
    <property type="project" value="TreeGrafter"/>
</dbReference>
<evidence type="ECO:0000259" key="12">
    <source>
        <dbReference type="PROSITE" id="PS51094"/>
    </source>
</evidence>
<comment type="function">
    <text evidence="1">The phosphoenolpyruvate-dependent sugar phosphotransferase system (sugar PTS), a major carbohydrate active transport system, catalyzes the phosphorylation of incoming sugar substrates concomitantly with their translocation across the cell membrane. The enzyme II CmtAB PTS system is involved in D-mannitol transport.</text>
</comment>
<dbReference type="EMBL" id="RJQC01000004">
    <property type="protein sequence ID" value="RNM29279.1"/>
    <property type="molecule type" value="Genomic_DNA"/>
</dbReference>
<comment type="caution">
    <text evidence="13">The sequence shown here is derived from an EMBL/GenBank/DDBJ whole genome shotgun (WGS) entry which is preliminary data.</text>
</comment>
<dbReference type="InterPro" id="IPR050893">
    <property type="entry name" value="Sugar_PTS"/>
</dbReference>
<dbReference type="Proteomes" id="UP000276568">
    <property type="component" value="Unassembled WGS sequence"/>
</dbReference>
<dbReference type="InterPro" id="IPR002178">
    <property type="entry name" value="PTS_EIIA_type-2_dom"/>
</dbReference>
<dbReference type="AlphaFoldDB" id="A0A3N0HWY3"/>
<proteinExistence type="predicted"/>
<evidence type="ECO:0000256" key="4">
    <source>
        <dbReference type="ARBA" id="ARBA00022553"/>
    </source>
</evidence>
<evidence type="ECO:0000256" key="6">
    <source>
        <dbReference type="ARBA" id="ARBA00022679"/>
    </source>
</evidence>
<keyword evidence="4" id="KW-0597">Phosphoprotein</keyword>
<keyword evidence="5 13" id="KW-0762">Sugar transport</keyword>
<sequence>MMEELLKENISIETEPKSKTVIIQELGNRLCQSGYTDQAYTDAMLATEKMYETVVGFGLAIPHGQSDTVHHSGMAIMAFPQGTIWDDQIVKMVIALAAKERDHLRMLTDIAIVCSGQEEVNQLACSSIDTIAQAFTAKE</sequence>
<dbReference type="CDD" id="cd00211">
    <property type="entry name" value="PTS_IIA_fru"/>
    <property type="match status" value="1"/>
</dbReference>
<dbReference type="PROSITE" id="PS51094">
    <property type="entry name" value="PTS_EIIA_TYPE_2"/>
    <property type="match status" value="1"/>
</dbReference>
<keyword evidence="3" id="KW-0813">Transport</keyword>
<reference evidence="13 14" key="1">
    <citation type="submission" date="2018-11" db="EMBL/GenBank/DDBJ databases">
        <title>Clostridium sp. nov., a member of the family Erysipelotrichaceae isolated from pig faeces.</title>
        <authorList>
            <person name="Chang Y.-H."/>
        </authorList>
    </citation>
    <scope>NUCLEOTIDE SEQUENCE [LARGE SCALE GENOMIC DNA]</scope>
    <source>
        <strain evidence="13 14">YH-panp20</strain>
    </source>
</reference>
<keyword evidence="6" id="KW-0808">Transferase</keyword>
<evidence type="ECO:0000313" key="13">
    <source>
        <dbReference type="EMBL" id="RNM29279.1"/>
    </source>
</evidence>
<keyword evidence="8" id="KW-0418">Kinase</keyword>
<evidence type="ECO:0000256" key="9">
    <source>
        <dbReference type="ARBA" id="ARBA00029908"/>
    </source>
</evidence>
<dbReference type="GO" id="GO:0090563">
    <property type="term" value="F:protein-phosphocysteine-sugar phosphotransferase activity"/>
    <property type="evidence" value="ECO:0007669"/>
    <property type="project" value="TreeGrafter"/>
</dbReference>
<evidence type="ECO:0000256" key="2">
    <source>
        <dbReference type="ARBA" id="ARBA00014783"/>
    </source>
</evidence>
<dbReference type="SUPFAM" id="SSF55804">
    <property type="entry name" value="Phoshotransferase/anion transport protein"/>
    <property type="match status" value="1"/>
</dbReference>